<reference evidence="6 7" key="1">
    <citation type="submission" date="2013-02" db="EMBL/GenBank/DDBJ databases">
        <title>A novel strain isolated from Lonar lake, Maharashtra, India.</title>
        <authorList>
            <person name="Singh A."/>
        </authorList>
    </citation>
    <scope>NUCLEOTIDE SEQUENCE [LARGE SCALE GENOMIC DNA]</scope>
    <source>
        <strain evidence="6 7">AK24</strain>
    </source>
</reference>
<dbReference type="OrthoDB" id="9792592at2"/>
<feature type="domain" description="FAD/NAD(P)-binding" evidence="5">
    <location>
        <begin position="7"/>
        <end position="301"/>
    </location>
</feature>
<protein>
    <submittedName>
        <fullName evidence="6">Nitrite reductase probable [NAD(P)H] subunit</fullName>
        <ecNumber evidence="6">1.7.1.4</ecNumber>
    </submittedName>
</protein>
<dbReference type="PANTHER" id="PTHR43429:SF3">
    <property type="entry name" value="NITRITE REDUCTASE [NAD(P)H]"/>
    <property type="match status" value="1"/>
</dbReference>
<evidence type="ECO:0000256" key="1">
    <source>
        <dbReference type="ARBA" id="ARBA00001974"/>
    </source>
</evidence>
<dbReference type="PANTHER" id="PTHR43429">
    <property type="entry name" value="PYRIDINE NUCLEOTIDE-DISULFIDE OXIDOREDUCTASE DOMAIN-CONTAINING"/>
    <property type="match status" value="1"/>
</dbReference>
<evidence type="ECO:0000313" key="6">
    <source>
        <dbReference type="EMBL" id="EON77657.1"/>
    </source>
</evidence>
<dbReference type="EC" id="1.7.1.4" evidence="6"/>
<comment type="similarity">
    <text evidence="2">Belongs to the FAD-dependent oxidoreductase family.</text>
</comment>
<sequence>MSDGQKHIVILGNGISGVTCARYIRKNDSKASITVVSGESLYFFSRTALMYIYMGHMKWEHTKPYEDWFWDKNRISLVKEWVYRVEFGTKELVFQDGRRMGYDVLVLATGSKPAVYGWQGEDLDGVQGLYSLQDLALLEENTRNTKQAVIVGGGLIGVELAEMLRSRKIPVTMLVRESHFWGDVLPPEEGSMVGNHIREHGVDLRLSTSLEAVLPGIDGRVSAVKTTAGEEISCDFVGLTVGVVPNIGFLKKDSNEGSTLEINKGILVNDCFETSIPDVYAVGDCAEFKKPVGPDRRRIEQVWYTGRMHGEVLGRNLGRSERNPYKPGPWFNSAKFFDLEYQVYGSVPSGPFEEVDSFYWQHEKEPVAMRFVYRSDSRILMGIHAIGWRLDHVFFDQAITNAWRVEQVLESLEEASFNAEFYRISCGSVRRAFISQTGIQVKRSRKSWLQWVFGK</sequence>
<evidence type="ECO:0000256" key="2">
    <source>
        <dbReference type="ARBA" id="ARBA00006442"/>
    </source>
</evidence>
<keyword evidence="3" id="KW-0285">Flavoprotein</keyword>
<accession>R7ZUB4</accession>
<dbReference type="Proteomes" id="UP000013909">
    <property type="component" value="Unassembled WGS sequence"/>
</dbReference>
<organism evidence="6 7">
    <name type="scientific">Lunatimonas lonarensis</name>
    <dbReference type="NCBI Taxonomy" id="1232681"/>
    <lineage>
        <taxon>Bacteria</taxon>
        <taxon>Pseudomonadati</taxon>
        <taxon>Bacteroidota</taxon>
        <taxon>Cytophagia</taxon>
        <taxon>Cytophagales</taxon>
        <taxon>Cyclobacteriaceae</taxon>
    </lineage>
</organism>
<dbReference type="AlphaFoldDB" id="R7ZUB4"/>
<gene>
    <name evidence="6" type="ORF">ADIS_1876</name>
</gene>
<dbReference type="InterPro" id="IPR036188">
    <property type="entry name" value="FAD/NAD-bd_sf"/>
</dbReference>
<evidence type="ECO:0000259" key="5">
    <source>
        <dbReference type="Pfam" id="PF07992"/>
    </source>
</evidence>
<keyword evidence="7" id="KW-1185">Reference proteome</keyword>
<dbReference type="InterPro" id="IPR023753">
    <property type="entry name" value="FAD/NAD-binding_dom"/>
</dbReference>
<dbReference type="RefSeq" id="WP_010854014.1">
    <property type="nucleotide sequence ID" value="NZ_AQHR01000050.1"/>
</dbReference>
<dbReference type="EMBL" id="AQHR01000050">
    <property type="protein sequence ID" value="EON77657.1"/>
    <property type="molecule type" value="Genomic_DNA"/>
</dbReference>
<comment type="caution">
    <text evidence="6">The sequence shown here is derived from an EMBL/GenBank/DDBJ whole genome shotgun (WGS) entry which is preliminary data.</text>
</comment>
<proteinExistence type="inferred from homology"/>
<evidence type="ECO:0000313" key="7">
    <source>
        <dbReference type="Proteomes" id="UP000013909"/>
    </source>
</evidence>
<evidence type="ECO:0000256" key="4">
    <source>
        <dbReference type="ARBA" id="ARBA00022827"/>
    </source>
</evidence>
<dbReference type="GO" id="GO:0008942">
    <property type="term" value="F:nitrite reductase [NAD(P)H] activity"/>
    <property type="evidence" value="ECO:0007669"/>
    <property type="project" value="UniProtKB-EC"/>
</dbReference>
<dbReference type="PATRIC" id="fig|1288963.3.peg.1867"/>
<dbReference type="Gene3D" id="3.50.50.60">
    <property type="entry name" value="FAD/NAD(P)-binding domain"/>
    <property type="match status" value="2"/>
</dbReference>
<name>R7ZUB4_9BACT</name>
<dbReference type="InterPro" id="IPR050260">
    <property type="entry name" value="FAD-bd_OxRdtase"/>
</dbReference>
<dbReference type="PRINTS" id="PR00368">
    <property type="entry name" value="FADPNR"/>
</dbReference>
<keyword evidence="6" id="KW-0560">Oxidoreductase</keyword>
<dbReference type="PRINTS" id="PR00411">
    <property type="entry name" value="PNDRDTASEI"/>
</dbReference>
<evidence type="ECO:0000256" key="3">
    <source>
        <dbReference type="ARBA" id="ARBA00022630"/>
    </source>
</evidence>
<comment type="cofactor">
    <cofactor evidence="1">
        <name>FAD</name>
        <dbReference type="ChEBI" id="CHEBI:57692"/>
    </cofactor>
</comment>
<dbReference type="SUPFAM" id="SSF51905">
    <property type="entry name" value="FAD/NAD(P)-binding domain"/>
    <property type="match status" value="1"/>
</dbReference>
<dbReference type="STRING" id="1232681.ADIS_1876"/>
<keyword evidence="4" id="KW-0274">FAD</keyword>
<dbReference type="Pfam" id="PF07992">
    <property type="entry name" value="Pyr_redox_2"/>
    <property type="match status" value="1"/>
</dbReference>